<evidence type="ECO:0000313" key="2">
    <source>
        <dbReference type="EnsemblMetazoa" id="ACOM039681-PA.1"/>
    </source>
</evidence>
<dbReference type="Proteomes" id="UP000075882">
    <property type="component" value="Unassembled WGS sequence"/>
</dbReference>
<organism evidence="2">
    <name type="scientific">Anopheles coluzzii</name>
    <name type="common">African malaria mosquito</name>
    <dbReference type="NCBI Taxonomy" id="1518534"/>
    <lineage>
        <taxon>Eukaryota</taxon>
        <taxon>Metazoa</taxon>
        <taxon>Ecdysozoa</taxon>
        <taxon>Arthropoda</taxon>
        <taxon>Hexapoda</taxon>
        <taxon>Insecta</taxon>
        <taxon>Pterygota</taxon>
        <taxon>Neoptera</taxon>
        <taxon>Endopterygota</taxon>
        <taxon>Diptera</taxon>
        <taxon>Nematocera</taxon>
        <taxon>Culicoidea</taxon>
        <taxon>Culicidae</taxon>
        <taxon>Anophelinae</taxon>
        <taxon>Anopheles</taxon>
    </lineage>
</organism>
<sequence>MVVGLVTVVVTGLHGSGSPQAGVVPPAKPLFQDPSRNATSWVGTAGQVKLAQQPVHQAGRWRTLRHAVPIDVDDVDGWLRHLIARKHFVRFDALLLAGSGASDASCLLTTIGRSLDRSGLLLDEGGNERRSLIVAAGGGLGLSHDGRKARGTARGWWRTLGQILLGWWLNRKCHQPVPSLSPRPLKLRSVGF</sequence>
<dbReference type="EnsemblMetazoa" id="ACOM039681-RA">
    <property type="protein sequence ID" value="ACOM039681-PA.1"/>
    <property type="gene ID" value="ACOM039681"/>
</dbReference>
<dbReference type="AlphaFoldDB" id="A0A8W7PYW9"/>
<name>A0A8W7PYW9_ANOCL</name>
<evidence type="ECO:0000256" key="1">
    <source>
        <dbReference type="SAM" id="SignalP"/>
    </source>
</evidence>
<accession>A0A8W7PYW9</accession>
<proteinExistence type="predicted"/>
<feature type="chain" id="PRO_5036473009" evidence="1">
    <location>
        <begin position="16"/>
        <end position="192"/>
    </location>
</feature>
<reference evidence="2" key="1">
    <citation type="submission" date="2022-08" db="UniProtKB">
        <authorList>
            <consortium name="EnsemblMetazoa"/>
        </authorList>
    </citation>
    <scope>IDENTIFICATION</scope>
</reference>
<protein>
    <submittedName>
        <fullName evidence="2">Uncharacterized protein</fullName>
    </submittedName>
</protein>
<feature type="signal peptide" evidence="1">
    <location>
        <begin position="1"/>
        <end position="15"/>
    </location>
</feature>
<keyword evidence="1" id="KW-0732">Signal</keyword>